<dbReference type="GO" id="GO:0051301">
    <property type="term" value="P:cell division"/>
    <property type="evidence" value="ECO:0007669"/>
    <property type="project" value="UniProtKB-KW"/>
</dbReference>
<dbReference type="GO" id="GO:0005737">
    <property type="term" value="C:cytoplasm"/>
    <property type="evidence" value="ECO:0007669"/>
    <property type="project" value="UniProtKB-SubCell"/>
</dbReference>
<reference evidence="11 12" key="1">
    <citation type="submission" date="2018-10" db="EMBL/GenBank/DDBJ databases">
        <title>Draft genome sequence of the microsporidian Tubulinosema ratisbonensis.</title>
        <authorList>
            <person name="Polonais V."/>
            <person name="Peyretaillade E."/>
            <person name="Niehus S."/>
            <person name="Wawrzyniak I."/>
            <person name="Franchet A."/>
            <person name="Gaspin C."/>
            <person name="Reichstadt M."/>
            <person name="Belser C."/>
            <person name="Labadie K."/>
            <person name="Delbac F."/>
            <person name="Ferrandon D."/>
        </authorList>
    </citation>
    <scope>NUCLEOTIDE SEQUENCE [LARGE SCALE GENOMIC DNA]</scope>
    <source>
        <strain evidence="11 12">Franzen</strain>
    </source>
</reference>
<keyword evidence="8" id="KW-0498">Mitosis</keyword>
<dbReference type="GO" id="GO:0007076">
    <property type="term" value="P:mitotic chromosome condensation"/>
    <property type="evidence" value="ECO:0007669"/>
    <property type="project" value="InterPro"/>
</dbReference>
<evidence type="ECO:0000256" key="8">
    <source>
        <dbReference type="ARBA" id="ARBA00022776"/>
    </source>
</evidence>
<evidence type="ECO:0000256" key="1">
    <source>
        <dbReference type="ARBA" id="ARBA00004286"/>
    </source>
</evidence>
<dbReference type="STRING" id="291195.A0A437AJE5"/>
<organism evidence="11 12">
    <name type="scientific">Tubulinosema ratisbonensis</name>
    <dbReference type="NCBI Taxonomy" id="291195"/>
    <lineage>
        <taxon>Eukaryota</taxon>
        <taxon>Fungi</taxon>
        <taxon>Fungi incertae sedis</taxon>
        <taxon>Microsporidia</taxon>
        <taxon>Tubulinosematoidea</taxon>
        <taxon>Tubulinosematidae</taxon>
        <taxon>Tubulinosema</taxon>
    </lineage>
</organism>
<evidence type="ECO:0000256" key="7">
    <source>
        <dbReference type="ARBA" id="ARBA00022618"/>
    </source>
</evidence>
<dbReference type="Proteomes" id="UP000282876">
    <property type="component" value="Unassembled WGS sequence"/>
</dbReference>
<dbReference type="PANTHER" id="PTHR13108:SF9">
    <property type="entry name" value="CONDENSIN COMPLEX SUBUNIT 2"/>
    <property type="match status" value="1"/>
</dbReference>
<evidence type="ECO:0000256" key="10">
    <source>
        <dbReference type="ARBA" id="ARBA00023306"/>
    </source>
</evidence>
<keyword evidence="5" id="KW-0158">Chromosome</keyword>
<evidence type="ECO:0000256" key="9">
    <source>
        <dbReference type="ARBA" id="ARBA00023067"/>
    </source>
</evidence>
<comment type="caution">
    <text evidence="11">The sequence shown here is derived from an EMBL/GenBank/DDBJ whole genome shotgun (WGS) entry which is preliminary data.</text>
</comment>
<dbReference type="Pfam" id="PF05786">
    <property type="entry name" value="Cnd2"/>
    <property type="match status" value="3"/>
</dbReference>
<dbReference type="VEuPathDB" id="MicrosporidiaDB:TUBRATIS_23970"/>
<protein>
    <recommendedName>
        <fullName evidence="4">Condensin complex subunit 2</fullName>
    </recommendedName>
</protein>
<keyword evidence="12" id="KW-1185">Reference proteome</keyword>
<evidence type="ECO:0000256" key="3">
    <source>
        <dbReference type="ARBA" id="ARBA00009471"/>
    </source>
</evidence>
<comment type="similarity">
    <text evidence="3">Belongs to the CND2 (condensin subunit 2) family.</text>
</comment>
<dbReference type="GO" id="GO:0003682">
    <property type="term" value="F:chromatin binding"/>
    <property type="evidence" value="ECO:0007669"/>
    <property type="project" value="TreeGrafter"/>
</dbReference>
<keyword evidence="6" id="KW-0963">Cytoplasm</keyword>
<dbReference type="PANTHER" id="PTHR13108">
    <property type="entry name" value="CONDENSIN COMPLEX SUBUNIT 2"/>
    <property type="match status" value="1"/>
</dbReference>
<dbReference type="OrthoDB" id="362021at2759"/>
<evidence type="ECO:0000313" key="12">
    <source>
        <dbReference type="Proteomes" id="UP000282876"/>
    </source>
</evidence>
<evidence type="ECO:0000256" key="2">
    <source>
        <dbReference type="ARBA" id="ARBA00004496"/>
    </source>
</evidence>
<dbReference type="InterPro" id="IPR022816">
    <property type="entry name" value="Condensin_barren_su2"/>
</dbReference>
<dbReference type="EMBL" id="RCSS01000626">
    <property type="protein sequence ID" value="RVD91156.1"/>
    <property type="molecule type" value="Genomic_DNA"/>
</dbReference>
<keyword evidence="7" id="KW-0132">Cell division</keyword>
<evidence type="ECO:0000313" key="11">
    <source>
        <dbReference type="EMBL" id="RVD91156.1"/>
    </source>
</evidence>
<sequence length="451" mass="52951">MVNNTIESWLKAAAGNKITNKNTWNAPLIEHFTNITEYKENKDINFLRATVSLDGCVKVYSARVDDVTDDTLKLLDCLNVEEAEIKQKRQKLRSTTLETNINNITLKEDNTFQVIEPSFYFWKEDISLLRNCNISSKGELLLFEKNEEENYLNLLSYPLEINLYSDKTISPTLNEVDPTITDKFFMIENEEKEDEEKTEENEHVNEMVQEIAEGYEPVQIPVIIENNTFGYTKGWAGPTFWKVRNYKKDEKKEKKKKIKKKINFLEKYDFDTLFKISSCKFSAKELLERKKNKFMMPEDHKFDKNDLYKYMVKEGSFYSTNKLKEPVIEEIFTPSAPLPVISYDNDTPEEVEVDFKNVKNVTLSKKLHLKFRRSQKRIDIGLLQNKIYSFIESKKQTSLKEIFQSLPNFYSERECKDISMQYCMLSLLFLAQEKGIKLEKKNAGELFVNVS</sequence>
<comment type="subcellular location">
    <subcellularLocation>
        <location evidence="1">Chromosome</location>
    </subcellularLocation>
    <subcellularLocation>
        <location evidence="2">Cytoplasm</location>
    </subcellularLocation>
</comment>
<dbReference type="AlphaFoldDB" id="A0A437AJE5"/>
<proteinExistence type="inferred from homology"/>
<evidence type="ECO:0000256" key="4">
    <source>
        <dbReference type="ARBA" id="ARBA00016065"/>
    </source>
</evidence>
<keyword evidence="9" id="KW-0226">DNA condensation</keyword>
<accession>A0A437AJE5</accession>
<evidence type="ECO:0000256" key="6">
    <source>
        <dbReference type="ARBA" id="ARBA00022490"/>
    </source>
</evidence>
<evidence type="ECO:0000256" key="5">
    <source>
        <dbReference type="ARBA" id="ARBA00022454"/>
    </source>
</evidence>
<gene>
    <name evidence="11" type="ORF">TUBRATIS_23970</name>
</gene>
<name>A0A437AJE5_9MICR</name>
<keyword evidence="10" id="KW-0131">Cell cycle</keyword>
<dbReference type="GO" id="GO:0000796">
    <property type="term" value="C:condensin complex"/>
    <property type="evidence" value="ECO:0007669"/>
    <property type="project" value="InterPro"/>
</dbReference>